<dbReference type="EMBL" id="QGSV01000175">
    <property type="protein sequence ID" value="PWU47825.1"/>
    <property type="molecule type" value="Genomic_DNA"/>
</dbReference>
<sequence>MAARWWTKGARSRPREDRKFAGWAWAGATVSLVERMWHMLRKRLVCGGAGGAASAVLAGLMVMVPSVAMAQSDGVSFSPSTDFPVGGDPRSVAVGDFNGDGHPDLVTANKAANTVSVLSNDGSGGFTNGTDFPVGTSPSSVAVGDFNGDGHVDLAVSFGFQGLSVLLNDGSGGFANRTDFSAFGGVPDSVVVGDFNGDGHPDLATNYASFGSVLSVFLNDGSGGFANRTDISVGTSALSLAVADFNSDGHPDLVAPNGIDRVTVMLNDGSGSFANHIGASVSDQYSVAVGDFNSDGLPDLATASFPRNTVTTLLQFTFGGGFFYTQSSNTVGDSPQSIAVGDFNSDGRPDAVTGNNVANTVSVLLDDVYGNLTNRTDFPVDAGPRSVAVGDFNSDGRPDLATANRTANTVSVLLNTTTPNTPPTITVAAGGQCVTDTSGSINLTVGDAESPPGDLVVTATSSNQALVPDANITVGGSDANRTLTVATVPAQTGTAIVTAQVSDGFATSTVDITVTAGGNQPNTISGTTGADMIFGKKGDDTISGQAGNDLLCGGSGNDKLIGNAGDDTMYGANGDDVLSGGAGADHFSGGKGTDTATDLTAAEGDTQDGTIP</sequence>
<keyword evidence="5" id="KW-1185">Reference proteome</keyword>
<protein>
    <recommendedName>
        <fullName evidence="6">VCBS repeat-containing protein</fullName>
    </recommendedName>
</protein>
<evidence type="ECO:0008006" key="6">
    <source>
        <dbReference type="Google" id="ProtNLM"/>
    </source>
</evidence>
<dbReference type="Gene3D" id="2.130.10.130">
    <property type="entry name" value="Integrin alpha, N-terminal"/>
    <property type="match status" value="2"/>
</dbReference>
<name>A0A317K4B9_9ACTN</name>
<keyword evidence="3" id="KW-0472">Membrane</keyword>
<dbReference type="InterPro" id="IPR001343">
    <property type="entry name" value="Hemolysn_Ca-bd"/>
</dbReference>
<dbReference type="SUPFAM" id="SSF69318">
    <property type="entry name" value="Integrin alpha N-terminal domain"/>
    <property type="match status" value="1"/>
</dbReference>
<dbReference type="Proteomes" id="UP000245683">
    <property type="component" value="Unassembled WGS sequence"/>
</dbReference>
<dbReference type="PANTHER" id="PTHR46580:SF4">
    <property type="entry name" value="ATP_GTP-BINDING PROTEIN"/>
    <property type="match status" value="1"/>
</dbReference>
<feature type="region of interest" description="Disordered" evidence="2">
    <location>
        <begin position="585"/>
        <end position="612"/>
    </location>
</feature>
<evidence type="ECO:0000256" key="1">
    <source>
        <dbReference type="ARBA" id="ARBA00022729"/>
    </source>
</evidence>
<keyword evidence="3" id="KW-1133">Transmembrane helix</keyword>
<gene>
    <name evidence="4" type="ORF">DLJ46_13570</name>
</gene>
<reference evidence="5" key="1">
    <citation type="submission" date="2018-05" db="EMBL/GenBank/DDBJ databases">
        <title>Micromonospora globispora sp. nov. and Micromonospora rugosa sp. nov., isolated from marine sediment.</title>
        <authorList>
            <person name="Carro L."/>
            <person name="Aysel V."/>
            <person name="Cetin D."/>
            <person name="Igual J.M."/>
            <person name="Klenk H.-P."/>
            <person name="Trujillo M.E."/>
            <person name="Sahin N."/>
        </authorList>
    </citation>
    <scope>NUCLEOTIDE SEQUENCE [LARGE SCALE GENOMIC DNA]</scope>
    <source>
        <strain evidence="5">S2904</strain>
    </source>
</reference>
<evidence type="ECO:0000256" key="3">
    <source>
        <dbReference type="SAM" id="Phobius"/>
    </source>
</evidence>
<evidence type="ECO:0000256" key="2">
    <source>
        <dbReference type="SAM" id="MobiDB-lite"/>
    </source>
</evidence>
<dbReference type="AlphaFoldDB" id="A0A317K4B9"/>
<accession>A0A317K4B9</accession>
<dbReference type="Pfam" id="PF00353">
    <property type="entry name" value="HemolysinCabind"/>
    <property type="match status" value="2"/>
</dbReference>
<dbReference type="InterPro" id="IPR011049">
    <property type="entry name" value="Serralysin-like_metalloprot_C"/>
</dbReference>
<dbReference type="PANTHER" id="PTHR46580">
    <property type="entry name" value="SENSOR KINASE-RELATED"/>
    <property type="match status" value="1"/>
</dbReference>
<dbReference type="SUPFAM" id="SSF51120">
    <property type="entry name" value="beta-Roll"/>
    <property type="match status" value="1"/>
</dbReference>
<dbReference type="InterPro" id="IPR013517">
    <property type="entry name" value="FG-GAP"/>
</dbReference>
<keyword evidence="3" id="KW-0812">Transmembrane</keyword>
<comment type="caution">
    <text evidence="4">The sequence shown here is derived from an EMBL/GenBank/DDBJ whole genome shotgun (WGS) entry which is preliminary data.</text>
</comment>
<evidence type="ECO:0000313" key="4">
    <source>
        <dbReference type="EMBL" id="PWU47825.1"/>
    </source>
</evidence>
<organism evidence="4 5">
    <name type="scientific">Micromonospora globispora</name>
    <dbReference type="NCBI Taxonomy" id="1450148"/>
    <lineage>
        <taxon>Bacteria</taxon>
        <taxon>Bacillati</taxon>
        <taxon>Actinomycetota</taxon>
        <taxon>Actinomycetes</taxon>
        <taxon>Micromonosporales</taxon>
        <taxon>Micromonosporaceae</taxon>
        <taxon>Micromonospora</taxon>
    </lineage>
</organism>
<dbReference type="PRINTS" id="PR00313">
    <property type="entry name" value="CABNDNGRPT"/>
</dbReference>
<dbReference type="Pfam" id="PF13517">
    <property type="entry name" value="FG-GAP_3"/>
    <property type="match status" value="4"/>
</dbReference>
<dbReference type="Gene3D" id="2.30.30.100">
    <property type="match status" value="1"/>
</dbReference>
<dbReference type="GO" id="GO:0005509">
    <property type="term" value="F:calcium ion binding"/>
    <property type="evidence" value="ECO:0007669"/>
    <property type="project" value="InterPro"/>
</dbReference>
<proteinExistence type="predicted"/>
<dbReference type="OrthoDB" id="5171321at2"/>
<keyword evidence="1" id="KW-0732">Signal</keyword>
<feature type="transmembrane region" description="Helical" evidence="3">
    <location>
        <begin position="44"/>
        <end position="64"/>
    </location>
</feature>
<evidence type="ECO:0000313" key="5">
    <source>
        <dbReference type="Proteomes" id="UP000245683"/>
    </source>
</evidence>
<dbReference type="Gene3D" id="2.150.10.10">
    <property type="entry name" value="Serralysin-like metalloprotease, C-terminal"/>
    <property type="match status" value="2"/>
</dbReference>
<dbReference type="InterPro" id="IPR028994">
    <property type="entry name" value="Integrin_alpha_N"/>
</dbReference>